<accession>A0A1B2EHV3</accession>
<dbReference type="AlphaFoldDB" id="A0A1B2EHV3"/>
<protein>
    <submittedName>
        <fullName evidence="1">Uncharacterized protein</fullName>
    </submittedName>
</protein>
<dbReference type="EMBL" id="CP016616">
    <property type="protein sequence ID" value="ANY79517.1"/>
    <property type="molecule type" value="Genomic_DNA"/>
</dbReference>
<name>A0A1B2EHV3_9HYPH</name>
<organism evidence="1">
    <name type="scientific">Microvirga ossetica</name>
    <dbReference type="NCBI Taxonomy" id="1882682"/>
    <lineage>
        <taxon>Bacteria</taxon>
        <taxon>Pseudomonadati</taxon>
        <taxon>Pseudomonadota</taxon>
        <taxon>Alphaproteobacteria</taxon>
        <taxon>Hyphomicrobiales</taxon>
        <taxon>Methylobacteriaceae</taxon>
        <taxon>Microvirga</taxon>
    </lineage>
</organism>
<evidence type="ECO:0000313" key="1">
    <source>
        <dbReference type="EMBL" id="ANY79517.1"/>
    </source>
</evidence>
<proteinExistence type="predicted"/>
<sequence length="59" mass="6542">MNQILGWTGTGKRRKSTAVGAQSCEIEGDHAPDIPIVSMRSGFFTDDYNGLNNHFRSRT</sequence>
<gene>
    <name evidence="1" type="ORF">BB934_15865</name>
</gene>
<reference evidence="1" key="1">
    <citation type="submission" date="2016-07" db="EMBL/GenBank/DDBJ databases">
        <title>Microvirga ossetica sp. nov. a new species of rhizobia isolated from root nodules of the legume species Vicia alpestris Steven originated from North Ossetia region in the Caucasus.</title>
        <authorList>
            <person name="Safronova V.I."/>
            <person name="Kuznetsova I.G."/>
            <person name="Sazanova A.L."/>
            <person name="Belimov A."/>
            <person name="Andronov E."/>
            <person name="Osledkin Y.S."/>
            <person name="Onishchuk O.P."/>
            <person name="Kurchak O.N."/>
            <person name="Shaposhnikov A.I."/>
            <person name="Willems A."/>
            <person name="Tikhonovich I.A."/>
        </authorList>
    </citation>
    <scope>NUCLEOTIDE SEQUENCE [LARGE SCALE GENOMIC DNA]</scope>
    <source>
        <strain evidence="1">V5/3M</strain>
    </source>
</reference>
<dbReference type="KEGG" id="moc:BB934_15865"/>